<dbReference type="EMBL" id="JAGETX010000002">
    <property type="protein sequence ID" value="MBO3270379.1"/>
    <property type="molecule type" value="Genomic_DNA"/>
</dbReference>
<name>A0ABS3T9P8_9BACT</name>
<organism evidence="8 9">
    <name type="scientific">Hymenobacter defluvii</name>
    <dbReference type="NCBI Taxonomy" id="2054411"/>
    <lineage>
        <taxon>Bacteria</taxon>
        <taxon>Pseudomonadati</taxon>
        <taxon>Bacteroidota</taxon>
        <taxon>Cytophagia</taxon>
        <taxon>Cytophagales</taxon>
        <taxon>Hymenobacteraceae</taxon>
        <taxon>Hymenobacter</taxon>
    </lineage>
</organism>
<reference evidence="8 9" key="1">
    <citation type="submission" date="2021-03" db="EMBL/GenBank/DDBJ databases">
        <authorList>
            <person name="Kim M.K."/>
        </authorList>
    </citation>
    <scope>NUCLEOTIDE SEQUENCE [LARGE SCALE GENOMIC DNA]</scope>
    <source>
        <strain evidence="8 9">BT507</strain>
    </source>
</reference>
<keyword evidence="6" id="KW-0472">Membrane</keyword>
<dbReference type="PANTHER" id="PTHR30558:SF3">
    <property type="entry name" value="BIOPOLYMER TRANSPORT PROTEIN EXBD-RELATED"/>
    <property type="match status" value="1"/>
</dbReference>
<sequence>MPKVKPHRTSPSLDMTPMVDLAFLLVTFFMLTAKFAPQEDVVVDTPASISEIRLPESHVMVISIDKDKRVFFGLDDAKVKEDLLATVGAKYSVGFTAEQAKRFTGLASFGVPVQQLPSLLNLSSEERQKAPQPGVPIDSVNNQLIEWVTAAQRAEYKAFNKPAYIAIRGDGAADVPTVLKVIKLLQDKDINTFNLITDLEGKPVAGN</sequence>
<keyword evidence="9" id="KW-1185">Reference proteome</keyword>
<dbReference type="Pfam" id="PF02472">
    <property type="entry name" value="ExbD"/>
    <property type="match status" value="1"/>
</dbReference>
<comment type="similarity">
    <text evidence="2 7">Belongs to the ExbD/TolR family.</text>
</comment>
<evidence type="ECO:0000313" key="8">
    <source>
        <dbReference type="EMBL" id="MBO3270379.1"/>
    </source>
</evidence>
<dbReference type="Proteomes" id="UP000670527">
    <property type="component" value="Unassembled WGS sequence"/>
</dbReference>
<evidence type="ECO:0000256" key="2">
    <source>
        <dbReference type="ARBA" id="ARBA00005811"/>
    </source>
</evidence>
<evidence type="ECO:0000256" key="4">
    <source>
        <dbReference type="ARBA" id="ARBA00022692"/>
    </source>
</evidence>
<evidence type="ECO:0000256" key="7">
    <source>
        <dbReference type="RuleBase" id="RU003879"/>
    </source>
</evidence>
<gene>
    <name evidence="8" type="ORF">J4D97_06950</name>
</gene>
<protein>
    <submittedName>
        <fullName evidence="8">Biopolymer transporter ExbD</fullName>
    </submittedName>
</protein>
<dbReference type="PANTHER" id="PTHR30558">
    <property type="entry name" value="EXBD MEMBRANE COMPONENT OF PMF-DRIVEN MACROMOLECULE IMPORT SYSTEM"/>
    <property type="match status" value="1"/>
</dbReference>
<keyword evidence="3" id="KW-1003">Cell membrane</keyword>
<keyword evidence="7" id="KW-0813">Transport</keyword>
<comment type="subcellular location">
    <subcellularLocation>
        <location evidence="1">Cell membrane</location>
        <topology evidence="1">Single-pass membrane protein</topology>
    </subcellularLocation>
    <subcellularLocation>
        <location evidence="7">Cell membrane</location>
        <topology evidence="7">Single-pass type II membrane protein</topology>
    </subcellularLocation>
</comment>
<comment type="caution">
    <text evidence="8">The sequence shown here is derived from an EMBL/GenBank/DDBJ whole genome shotgun (WGS) entry which is preliminary data.</text>
</comment>
<keyword evidence="4 7" id="KW-0812">Transmembrane</keyword>
<dbReference type="InterPro" id="IPR003400">
    <property type="entry name" value="ExbD"/>
</dbReference>
<proteinExistence type="inferred from homology"/>
<accession>A0ABS3T9P8</accession>
<evidence type="ECO:0000256" key="1">
    <source>
        <dbReference type="ARBA" id="ARBA00004162"/>
    </source>
</evidence>
<evidence type="ECO:0000256" key="3">
    <source>
        <dbReference type="ARBA" id="ARBA00022475"/>
    </source>
</evidence>
<keyword evidence="5" id="KW-1133">Transmembrane helix</keyword>
<dbReference type="RefSeq" id="WP_208306929.1">
    <property type="nucleotide sequence ID" value="NZ_JAGETX010000002.1"/>
</dbReference>
<keyword evidence="7" id="KW-0653">Protein transport</keyword>
<evidence type="ECO:0000256" key="6">
    <source>
        <dbReference type="ARBA" id="ARBA00023136"/>
    </source>
</evidence>
<evidence type="ECO:0000313" key="9">
    <source>
        <dbReference type="Proteomes" id="UP000670527"/>
    </source>
</evidence>
<evidence type="ECO:0000256" key="5">
    <source>
        <dbReference type="ARBA" id="ARBA00022989"/>
    </source>
</evidence>